<feature type="region of interest" description="Disordered" evidence="1">
    <location>
        <begin position="1"/>
        <end position="20"/>
    </location>
</feature>
<evidence type="ECO:0000313" key="3">
    <source>
        <dbReference type="Proteomes" id="UP001633002"/>
    </source>
</evidence>
<comment type="caution">
    <text evidence="2">The sequence shown here is derived from an EMBL/GenBank/DDBJ whole genome shotgun (WGS) entry which is preliminary data.</text>
</comment>
<protein>
    <submittedName>
        <fullName evidence="2">Uncharacterized protein</fullName>
    </submittedName>
</protein>
<gene>
    <name evidence="2" type="ORF">R1sor_019737</name>
</gene>
<dbReference type="AlphaFoldDB" id="A0ABD3IDD2"/>
<keyword evidence="3" id="KW-1185">Reference proteome</keyword>
<name>A0ABD3IDD2_9MARC</name>
<evidence type="ECO:0000256" key="1">
    <source>
        <dbReference type="SAM" id="MobiDB-lite"/>
    </source>
</evidence>
<feature type="compositionally biased region" description="Basic and acidic residues" evidence="1">
    <location>
        <begin position="64"/>
        <end position="76"/>
    </location>
</feature>
<evidence type="ECO:0000313" key="2">
    <source>
        <dbReference type="EMBL" id="KAL3701715.1"/>
    </source>
</evidence>
<feature type="region of interest" description="Disordered" evidence="1">
    <location>
        <begin position="33"/>
        <end position="79"/>
    </location>
</feature>
<accession>A0ABD3IDD2</accession>
<dbReference type="EMBL" id="JBJQOH010000001">
    <property type="protein sequence ID" value="KAL3701715.1"/>
    <property type="molecule type" value="Genomic_DNA"/>
</dbReference>
<organism evidence="2 3">
    <name type="scientific">Riccia sorocarpa</name>
    <dbReference type="NCBI Taxonomy" id="122646"/>
    <lineage>
        <taxon>Eukaryota</taxon>
        <taxon>Viridiplantae</taxon>
        <taxon>Streptophyta</taxon>
        <taxon>Embryophyta</taxon>
        <taxon>Marchantiophyta</taxon>
        <taxon>Marchantiopsida</taxon>
        <taxon>Marchantiidae</taxon>
        <taxon>Marchantiales</taxon>
        <taxon>Ricciaceae</taxon>
        <taxon>Riccia</taxon>
    </lineage>
</organism>
<proteinExistence type="predicted"/>
<dbReference type="Proteomes" id="UP001633002">
    <property type="component" value="Unassembled WGS sequence"/>
</dbReference>
<sequence length="203" mass="23006">MAFGAKHSEDDEFMTSAWQRGRAVEVPVEELRVCARREDEAPPVGIDDNSDSEGEESPPPSPQEETRAGSRDREEVSFVPHQITQDPKLYLKWGWVRMEDIQPLLDMMEDQDIVQLGMVKLLGQEFQSLSVVTHCGKVEGTDVTISRQAKIDGPSEDNFDLASFAFEILHSELATIRRHLKLTKHVRYMETFIGVPLTAILIR</sequence>
<reference evidence="2 3" key="1">
    <citation type="submission" date="2024-09" db="EMBL/GenBank/DDBJ databases">
        <title>Chromosome-scale assembly of Riccia sorocarpa.</title>
        <authorList>
            <person name="Paukszto L."/>
        </authorList>
    </citation>
    <scope>NUCLEOTIDE SEQUENCE [LARGE SCALE GENOMIC DNA]</scope>
    <source>
        <strain evidence="2">LP-2024</strain>
        <tissue evidence="2">Aerial parts of the thallus</tissue>
    </source>
</reference>